<feature type="repeat" description="WD" evidence="3">
    <location>
        <begin position="416"/>
        <end position="456"/>
    </location>
</feature>
<dbReference type="SMART" id="SM00320">
    <property type="entry name" value="WD40"/>
    <property type="match status" value="7"/>
</dbReference>
<dbReference type="PROSITE" id="PS00678">
    <property type="entry name" value="WD_REPEATS_1"/>
    <property type="match status" value="1"/>
</dbReference>
<keyword evidence="2" id="KW-0677">Repeat</keyword>
<gene>
    <name evidence="5" type="ORF">V5O48_015117</name>
</gene>
<proteinExistence type="predicted"/>
<evidence type="ECO:0000313" key="5">
    <source>
        <dbReference type="EMBL" id="KAL0566881.1"/>
    </source>
</evidence>
<keyword evidence="1 3" id="KW-0853">WD repeat</keyword>
<comment type="caution">
    <text evidence="5">The sequence shown here is derived from an EMBL/GenBank/DDBJ whole genome shotgun (WGS) entry which is preliminary data.</text>
</comment>
<protein>
    <recommendedName>
        <fullName evidence="4">T6SS Phospholipase effector Tle1-like catalytic domain-containing protein</fullName>
    </recommendedName>
</protein>
<dbReference type="InterPro" id="IPR018712">
    <property type="entry name" value="Tle1-like_cat"/>
</dbReference>
<evidence type="ECO:0000313" key="6">
    <source>
        <dbReference type="Proteomes" id="UP001465976"/>
    </source>
</evidence>
<accession>A0ABR3EVQ0</accession>
<dbReference type="EMBL" id="JBAHYK010001743">
    <property type="protein sequence ID" value="KAL0566881.1"/>
    <property type="molecule type" value="Genomic_DNA"/>
</dbReference>
<evidence type="ECO:0000259" key="4">
    <source>
        <dbReference type="Pfam" id="PF09994"/>
    </source>
</evidence>
<dbReference type="PRINTS" id="PR00320">
    <property type="entry name" value="GPROTEINBRPT"/>
</dbReference>
<dbReference type="Pfam" id="PF00400">
    <property type="entry name" value="WD40"/>
    <property type="match status" value="3"/>
</dbReference>
<organism evidence="5 6">
    <name type="scientific">Marasmius crinis-equi</name>
    <dbReference type="NCBI Taxonomy" id="585013"/>
    <lineage>
        <taxon>Eukaryota</taxon>
        <taxon>Fungi</taxon>
        <taxon>Dikarya</taxon>
        <taxon>Basidiomycota</taxon>
        <taxon>Agaricomycotina</taxon>
        <taxon>Agaricomycetes</taxon>
        <taxon>Agaricomycetidae</taxon>
        <taxon>Agaricales</taxon>
        <taxon>Marasmiineae</taxon>
        <taxon>Marasmiaceae</taxon>
        <taxon>Marasmius</taxon>
    </lineage>
</organism>
<evidence type="ECO:0000256" key="3">
    <source>
        <dbReference type="PROSITE-ProRule" id="PRU00221"/>
    </source>
</evidence>
<dbReference type="Gene3D" id="2.130.10.10">
    <property type="entry name" value="YVTN repeat-like/Quinoprotein amine dehydrogenase"/>
    <property type="match status" value="2"/>
</dbReference>
<dbReference type="PROSITE" id="PS50294">
    <property type="entry name" value="WD_REPEATS_REGION"/>
    <property type="match status" value="2"/>
</dbReference>
<dbReference type="Pfam" id="PF09994">
    <property type="entry name" value="T6SS_Tle1-like_cat"/>
    <property type="match status" value="1"/>
</dbReference>
<dbReference type="PANTHER" id="PTHR19848">
    <property type="entry name" value="WD40 REPEAT PROTEIN"/>
    <property type="match status" value="1"/>
</dbReference>
<reference evidence="5 6" key="1">
    <citation type="submission" date="2024-02" db="EMBL/GenBank/DDBJ databases">
        <title>A draft genome for the cacao thread blight pathogen Marasmius crinis-equi.</title>
        <authorList>
            <person name="Cohen S.P."/>
            <person name="Baruah I.K."/>
            <person name="Amoako-Attah I."/>
            <person name="Bukari Y."/>
            <person name="Meinhardt L.W."/>
            <person name="Bailey B.A."/>
        </authorList>
    </citation>
    <scope>NUCLEOTIDE SEQUENCE [LARGE SCALE GENOMIC DNA]</scope>
    <source>
        <strain evidence="5 6">GH-76</strain>
    </source>
</reference>
<dbReference type="Proteomes" id="UP001465976">
    <property type="component" value="Unassembled WGS sequence"/>
</dbReference>
<sequence>MPNPRHTQVGLIHKGNEEQLGFAFELYSKCGEHTASGGPEVRQYNARAEVFKKTFARDIRVHFVGVWDAVSAVGLRTSKPLPLTNNGMKHVCFFRHALALDETRVKFLPVYAKDMHDESLYTEQSKRAPMLLRKEVWFAGDHSDIGGGREANAFLTSNGPALRWMIKESSDAGLSFEPSDGAWATVSGQKLDLGRSRHWFYNFIEGVPMGWLTPTKSWWPHLNAKRELRNGQLIHESVYSMNPDYTKRLPGGWEKPDDRKIERDEFDKVSRKLSEYVRESRVDEDELRRLVRLESGHLAFLELLESLKAKQGNHGDFCAKISILNVVANHFQRKPALDIVSATPDLQGLLSHRDPQRRDVAKEYLKRFGNAQIDKISVGAVVTSVSFSPDRRYIAIASSRPDISLFDVHTGETKPLHGHNHAVSCIQFYSGYLHGKDTKYTLASGSLDGSVRIWEIGLGIRNQPEEEWKVHGGSGVGILSVRFSTDGKKVISSGLNCAVDVWHVDSDKKELHHMTSLDGHTRRVFSAEMSPSGDRVVSVSLDNTIRLWDTADEGTSLGGSKETSTLLAENTRHPKDPTDVVFLLFDGKDAFLTGTFRGEFTIWSAEDGAAVGTFVTPIGVSNSLHSFTLASELPRRLACGLSNGGITVWDIDARNVDEQEPKKLHDHAYHLEGRAPVPVTSIAFSRCNTRIISGLADGFAVIWHAEGTVGLIPLLEADPSLCPDADGDLSRRRLRNSTSPPTTIRQRNSSFITSIIDHTVRDRITTSNTNLLRSRPTAADERPSGILRTIWEELRSENPDEEF</sequence>
<dbReference type="InterPro" id="IPR036322">
    <property type="entry name" value="WD40_repeat_dom_sf"/>
</dbReference>
<dbReference type="InterPro" id="IPR015943">
    <property type="entry name" value="WD40/YVTN_repeat-like_dom_sf"/>
</dbReference>
<dbReference type="PANTHER" id="PTHR19848:SF8">
    <property type="entry name" value="F-BOX AND WD REPEAT DOMAIN CONTAINING 7"/>
    <property type="match status" value="1"/>
</dbReference>
<dbReference type="InterPro" id="IPR019775">
    <property type="entry name" value="WD40_repeat_CS"/>
</dbReference>
<name>A0ABR3EVQ0_9AGAR</name>
<keyword evidence="6" id="KW-1185">Reference proteome</keyword>
<evidence type="ECO:0000256" key="1">
    <source>
        <dbReference type="ARBA" id="ARBA00022574"/>
    </source>
</evidence>
<feature type="domain" description="T6SS Phospholipase effector Tle1-like catalytic" evidence="4">
    <location>
        <begin position="8"/>
        <end position="168"/>
    </location>
</feature>
<feature type="repeat" description="WD" evidence="3">
    <location>
        <begin position="517"/>
        <end position="549"/>
    </location>
</feature>
<dbReference type="PROSITE" id="PS50082">
    <property type="entry name" value="WD_REPEATS_2"/>
    <property type="match status" value="2"/>
</dbReference>
<dbReference type="SUPFAM" id="SSF50978">
    <property type="entry name" value="WD40 repeat-like"/>
    <property type="match status" value="1"/>
</dbReference>
<dbReference type="InterPro" id="IPR020472">
    <property type="entry name" value="WD40_PAC1"/>
</dbReference>
<evidence type="ECO:0000256" key="2">
    <source>
        <dbReference type="ARBA" id="ARBA00022737"/>
    </source>
</evidence>
<dbReference type="InterPro" id="IPR001680">
    <property type="entry name" value="WD40_rpt"/>
</dbReference>